<dbReference type="GO" id="GO:0016491">
    <property type="term" value="F:oxidoreductase activity"/>
    <property type="evidence" value="ECO:0007669"/>
    <property type="project" value="InterPro"/>
</dbReference>
<dbReference type="SMART" id="SM00829">
    <property type="entry name" value="PKS_ER"/>
    <property type="match status" value="1"/>
</dbReference>
<accession>A0A0B2A9U2</accession>
<dbReference type="InterPro" id="IPR013154">
    <property type="entry name" value="ADH-like_N"/>
</dbReference>
<proteinExistence type="predicted"/>
<dbReference type="InterPro" id="IPR051603">
    <property type="entry name" value="Zinc-ADH_QOR/CCCR"/>
</dbReference>
<dbReference type="InterPro" id="IPR011032">
    <property type="entry name" value="GroES-like_sf"/>
</dbReference>
<evidence type="ECO:0000313" key="3">
    <source>
        <dbReference type="EMBL" id="KHK98528.1"/>
    </source>
</evidence>
<name>A0A0B2A9U2_9MICO</name>
<dbReference type="PANTHER" id="PTHR44154:SF1">
    <property type="entry name" value="QUINONE OXIDOREDUCTASE"/>
    <property type="match status" value="1"/>
</dbReference>
<dbReference type="OrthoDB" id="9801186at2"/>
<evidence type="ECO:0000313" key="4">
    <source>
        <dbReference type="Proteomes" id="UP000031030"/>
    </source>
</evidence>
<evidence type="ECO:0000259" key="2">
    <source>
        <dbReference type="SMART" id="SM00829"/>
    </source>
</evidence>
<dbReference type="InterPro" id="IPR020843">
    <property type="entry name" value="ER"/>
</dbReference>
<dbReference type="SUPFAM" id="SSF50129">
    <property type="entry name" value="GroES-like"/>
    <property type="match status" value="1"/>
</dbReference>
<dbReference type="STRING" id="1348253.LK09_05980"/>
<dbReference type="EMBL" id="JTDK01000006">
    <property type="protein sequence ID" value="KHK98528.1"/>
    <property type="molecule type" value="Genomic_DNA"/>
</dbReference>
<organism evidence="3 4">
    <name type="scientific">Microbacterium mangrovi</name>
    <dbReference type="NCBI Taxonomy" id="1348253"/>
    <lineage>
        <taxon>Bacteria</taxon>
        <taxon>Bacillati</taxon>
        <taxon>Actinomycetota</taxon>
        <taxon>Actinomycetes</taxon>
        <taxon>Micrococcales</taxon>
        <taxon>Microbacteriaceae</taxon>
        <taxon>Microbacterium</taxon>
    </lineage>
</organism>
<dbReference type="CDD" id="cd05289">
    <property type="entry name" value="MDR_like_2"/>
    <property type="match status" value="1"/>
</dbReference>
<keyword evidence="1" id="KW-0521">NADP</keyword>
<dbReference type="RefSeq" id="WP_039397125.1">
    <property type="nucleotide sequence ID" value="NZ_JTDK01000006.1"/>
</dbReference>
<dbReference type="InterPro" id="IPR036291">
    <property type="entry name" value="NAD(P)-bd_dom_sf"/>
</dbReference>
<evidence type="ECO:0000256" key="1">
    <source>
        <dbReference type="ARBA" id="ARBA00022857"/>
    </source>
</evidence>
<dbReference type="InterPro" id="IPR013149">
    <property type="entry name" value="ADH-like_C"/>
</dbReference>
<protein>
    <recommendedName>
        <fullName evidence="2">Enoyl reductase (ER) domain-containing protein</fullName>
    </recommendedName>
</protein>
<dbReference type="Gene3D" id="3.90.180.10">
    <property type="entry name" value="Medium-chain alcohol dehydrogenases, catalytic domain"/>
    <property type="match status" value="1"/>
</dbReference>
<sequence length="313" mass="31747">MASVIQYTEFGGPEVLTLVEVPTPAPGPGELAVRITAAGVNPIDWKQRSGLRKTGAITTPRRPGSDGAGHVTAVGSGVEGFAVGDEVVLFGATGLYATDVVVPVSSALPRPPRVSAAEGAAIGIPAATAYQALRSLDVTANDTLLIHGGSGAVGQAAIQFAMLWGARVLATASPRRFDRVRSLGATPLVYGEGLVERVRDTAGSGVTVILDAAGTDEALEASLALLADGDRIATLVRGADAAGLGIQAYSGGAPHPLTRQQLAWRDEAMPVTLALMAAGAFSVELGPSYPLAEAAEAHRVVHAGVDGKVTLLP</sequence>
<comment type="caution">
    <text evidence="3">The sequence shown here is derived from an EMBL/GenBank/DDBJ whole genome shotgun (WGS) entry which is preliminary data.</text>
</comment>
<dbReference type="AlphaFoldDB" id="A0A0B2A9U2"/>
<feature type="domain" description="Enoyl reductase (ER)" evidence="2">
    <location>
        <begin position="11"/>
        <end position="311"/>
    </location>
</feature>
<reference evidence="3 4" key="1">
    <citation type="submission" date="2014-11" db="EMBL/GenBank/DDBJ databases">
        <title>Genome sequence of Microbacterium mangrovi MUSC 115(T).</title>
        <authorList>
            <person name="Lee L.-H."/>
        </authorList>
    </citation>
    <scope>NUCLEOTIDE SEQUENCE [LARGE SCALE GENOMIC DNA]</scope>
    <source>
        <strain evidence="3 4">MUSC 115</strain>
    </source>
</reference>
<dbReference type="Proteomes" id="UP000031030">
    <property type="component" value="Unassembled WGS sequence"/>
</dbReference>
<dbReference type="Pfam" id="PF08240">
    <property type="entry name" value="ADH_N"/>
    <property type="match status" value="1"/>
</dbReference>
<dbReference type="PANTHER" id="PTHR44154">
    <property type="entry name" value="QUINONE OXIDOREDUCTASE"/>
    <property type="match status" value="1"/>
</dbReference>
<gene>
    <name evidence="3" type="ORF">LK09_05980</name>
</gene>
<dbReference type="Pfam" id="PF00107">
    <property type="entry name" value="ADH_zinc_N"/>
    <property type="match status" value="1"/>
</dbReference>
<dbReference type="SUPFAM" id="SSF51735">
    <property type="entry name" value="NAD(P)-binding Rossmann-fold domains"/>
    <property type="match status" value="1"/>
</dbReference>
<dbReference type="Gene3D" id="3.40.50.720">
    <property type="entry name" value="NAD(P)-binding Rossmann-like Domain"/>
    <property type="match status" value="1"/>
</dbReference>
<keyword evidence="4" id="KW-1185">Reference proteome</keyword>